<sequence>MESPTPVSRYIPQNSKKRVFPAGSSSSGCKEVEVLEVSPPINRTSKPKSSNQKEVIIHEIIDVDMEEDSDDIMLTDREVETSAKGKEPLSYSSLGLNSLANDESGRHPDVK</sequence>
<reference evidence="2" key="2">
    <citation type="journal article" date="2024" name="Plant">
        <title>Genomic evolution and insights into agronomic trait innovations of Sesamum species.</title>
        <authorList>
            <person name="Miao H."/>
            <person name="Wang L."/>
            <person name="Qu L."/>
            <person name="Liu H."/>
            <person name="Sun Y."/>
            <person name="Le M."/>
            <person name="Wang Q."/>
            <person name="Wei S."/>
            <person name="Zheng Y."/>
            <person name="Lin W."/>
            <person name="Duan Y."/>
            <person name="Cao H."/>
            <person name="Xiong S."/>
            <person name="Wang X."/>
            <person name="Wei L."/>
            <person name="Li C."/>
            <person name="Ma Q."/>
            <person name="Ju M."/>
            <person name="Zhao R."/>
            <person name="Li G."/>
            <person name="Mu C."/>
            <person name="Tian Q."/>
            <person name="Mei H."/>
            <person name="Zhang T."/>
            <person name="Gao T."/>
            <person name="Zhang H."/>
        </authorList>
    </citation>
    <scope>NUCLEOTIDE SEQUENCE</scope>
    <source>
        <strain evidence="2">KEN8</strain>
    </source>
</reference>
<gene>
    <name evidence="2" type="ORF">Scaly_2280500</name>
</gene>
<accession>A0AAW2MCK2</accession>
<dbReference type="EMBL" id="JACGWM010000014">
    <property type="protein sequence ID" value="KAL0328479.1"/>
    <property type="molecule type" value="Genomic_DNA"/>
</dbReference>
<comment type="caution">
    <text evidence="2">The sequence shown here is derived from an EMBL/GenBank/DDBJ whole genome shotgun (WGS) entry which is preliminary data.</text>
</comment>
<protein>
    <submittedName>
        <fullName evidence="2">Uncharacterized protein</fullName>
    </submittedName>
</protein>
<organism evidence="2">
    <name type="scientific">Sesamum calycinum</name>
    <dbReference type="NCBI Taxonomy" id="2727403"/>
    <lineage>
        <taxon>Eukaryota</taxon>
        <taxon>Viridiplantae</taxon>
        <taxon>Streptophyta</taxon>
        <taxon>Embryophyta</taxon>
        <taxon>Tracheophyta</taxon>
        <taxon>Spermatophyta</taxon>
        <taxon>Magnoliopsida</taxon>
        <taxon>eudicotyledons</taxon>
        <taxon>Gunneridae</taxon>
        <taxon>Pentapetalae</taxon>
        <taxon>asterids</taxon>
        <taxon>lamiids</taxon>
        <taxon>Lamiales</taxon>
        <taxon>Pedaliaceae</taxon>
        <taxon>Sesamum</taxon>
    </lineage>
</organism>
<evidence type="ECO:0000256" key="1">
    <source>
        <dbReference type="SAM" id="MobiDB-lite"/>
    </source>
</evidence>
<feature type="region of interest" description="Disordered" evidence="1">
    <location>
        <begin position="79"/>
        <end position="111"/>
    </location>
</feature>
<feature type="compositionally biased region" description="Polar residues" evidence="1">
    <location>
        <begin position="90"/>
        <end position="101"/>
    </location>
</feature>
<evidence type="ECO:0000313" key="2">
    <source>
        <dbReference type="EMBL" id="KAL0328479.1"/>
    </source>
</evidence>
<proteinExistence type="predicted"/>
<name>A0AAW2MCK2_9LAMI</name>
<reference evidence="2" key="1">
    <citation type="submission" date="2020-06" db="EMBL/GenBank/DDBJ databases">
        <authorList>
            <person name="Li T."/>
            <person name="Hu X."/>
            <person name="Zhang T."/>
            <person name="Song X."/>
            <person name="Zhang H."/>
            <person name="Dai N."/>
            <person name="Sheng W."/>
            <person name="Hou X."/>
            <person name="Wei L."/>
        </authorList>
    </citation>
    <scope>NUCLEOTIDE SEQUENCE</scope>
    <source>
        <strain evidence="2">KEN8</strain>
        <tissue evidence="2">Leaf</tissue>
    </source>
</reference>
<dbReference type="AlphaFoldDB" id="A0AAW2MCK2"/>